<dbReference type="SUPFAM" id="SSF49899">
    <property type="entry name" value="Concanavalin A-like lectins/glucanases"/>
    <property type="match status" value="1"/>
</dbReference>
<feature type="compositionally biased region" description="Polar residues" evidence="5">
    <location>
        <begin position="588"/>
        <end position="598"/>
    </location>
</feature>
<organism evidence="7 8">
    <name type="scientific">Blastopirellula marina</name>
    <dbReference type="NCBI Taxonomy" id="124"/>
    <lineage>
        <taxon>Bacteria</taxon>
        <taxon>Pseudomonadati</taxon>
        <taxon>Planctomycetota</taxon>
        <taxon>Planctomycetia</taxon>
        <taxon>Pirellulales</taxon>
        <taxon>Pirellulaceae</taxon>
        <taxon>Blastopirellula</taxon>
    </lineage>
</organism>
<dbReference type="Pfam" id="PF07624">
    <property type="entry name" value="PSD2"/>
    <property type="match status" value="1"/>
</dbReference>
<evidence type="ECO:0000256" key="5">
    <source>
        <dbReference type="SAM" id="MobiDB-lite"/>
    </source>
</evidence>
<dbReference type="InterPro" id="IPR013042">
    <property type="entry name" value="DUF1592"/>
</dbReference>
<keyword evidence="2 4" id="KW-0479">Metal-binding</keyword>
<dbReference type="Pfam" id="PF13385">
    <property type="entry name" value="Laminin_G_3"/>
    <property type="match status" value="1"/>
</dbReference>
<dbReference type="PANTHER" id="PTHR35889">
    <property type="entry name" value="CYCLOINULO-OLIGOSACCHARIDE FRUCTANOTRANSFERASE-RELATED"/>
    <property type="match status" value="1"/>
</dbReference>
<evidence type="ECO:0000256" key="3">
    <source>
        <dbReference type="ARBA" id="ARBA00023004"/>
    </source>
</evidence>
<dbReference type="Proteomes" id="UP000240009">
    <property type="component" value="Unassembled WGS sequence"/>
</dbReference>
<name>A0A2S8FM86_9BACT</name>
<evidence type="ECO:0000256" key="2">
    <source>
        <dbReference type="ARBA" id="ARBA00022723"/>
    </source>
</evidence>
<dbReference type="InterPro" id="IPR013320">
    <property type="entry name" value="ConA-like_dom_sf"/>
</dbReference>
<feature type="region of interest" description="Disordered" evidence="5">
    <location>
        <begin position="584"/>
        <end position="604"/>
    </location>
</feature>
<keyword evidence="1 4" id="KW-0349">Heme</keyword>
<dbReference type="InterPro" id="IPR009056">
    <property type="entry name" value="Cyt_c-like_dom"/>
</dbReference>
<dbReference type="Pfam" id="PF07635">
    <property type="entry name" value="PSCyt1"/>
    <property type="match status" value="1"/>
</dbReference>
<dbReference type="InterPro" id="IPR013039">
    <property type="entry name" value="DUF1588"/>
</dbReference>
<evidence type="ECO:0000256" key="1">
    <source>
        <dbReference type="ARBA" id="ARBA00022617"/>
    </source>
</evidence>
<evidence type="ECO:0000259" key="6">
    <source>
        <dbReference type="PROSITE" id="PS51007"/>
    </source>
</evidence>
<dbReference type="AlphaFoldDB" id="A0A2S8FM86"/>
<dbReference type="InterPro" id="IPR011478">
    <property type="entry name" value="DUF1585"/>
</dbReference>
<dbReference type="Pfam" id="PF07627">
    <property type="entry name" value="PSCyt3"/>
    <property type="match status" value="1"/>
</dbReference>
<accession>A0A2S8FM86</accession>
<feature type="region of interest" description="Disordered" evidence="5">
    <location>
        <begin position="1"/>
        <end position="27"/>
    </location>
</feature>
<evidence type="ECO:0000256" key="4">
    <source>
        <dbReference type="PROSITE-ProRule" id="PRU00433"/>
    </source>
</evidence>
<gene>
    <name evidence="7" type="ORF">C5Y96_10480</name>
</gene>
<dbReference type="SUPFAM" id="SSF46626">
    <property type="entry name" value="Cytochrome c"/>
    <property type="match status" value="1"/>
</dbReference>
<dbReference type="PANTHER" id="PTHR35889:SF3">
    <property type="entry name" value="F-BOX DOMAIN-CONTAINING PROTEIN"/>
    <property type="match status" value="1"/>
</dbReference>
<feature type="domain" description="Cytochrome c" evidence="6">
    <location>
        <begin position="53"/>
        <end position="147"/>
    </location>
</feature>
<comment type="caution">
    <text evidence="7">The sequence shown here is derived from an EMBL/GenBank/DDBJ whole genome shotgun (WGS) entry which is preliminary data.</text>
</comment>
<dbReference type="PROSITE" id="PS51007">
    <property type="entry name" value="CYTC"/>
    <property type="match status" value="1"/>
</dbReference>
<dbReference type="InterPro" id="IPR013043">
    <property type="entry name" value="DUF1595"/>
</dbReference>
<dbReference type="GO" id="GO:0020037">
    <property type="term" value="F:heme binding"/>
    <property type="evidence" value="ECO:0007669"/>
    <property type="project" value="InterPro"/>
</dbReference>
<dbReference type="InterPro" id="IPR011429">
    <property type="entry name" value="Cyt_c_Planctomycete-type"/>
</dbReference>
<protein>
    <recommendedName>
        <fullName evidence="6">Cytochrome c domain-containing protein</fullName>
    </recommendedName>
</protein>
<dbReference type="Gene3D" id="2.60.120.200">
    <property type="match status" value="1"/>
</dbReference>
<evidence type="ECO:0000313" key="8">
    <source>
        <dbReference type="Proteomes" id="UP000240009"/>
    </source>
</evidence>
<sequence length="890" mass="98506">MGETHSSLFNLPARSPDPSMGSPMKRPLRGPQIVAILLLSWLGTRAHAEDAPSTAQQQAHRFETQVAPLLSQHCLECHAAGKTEGGLNLSRKESALRGGDSGKVIQAGSPNDSLLWTYIESGEMPPKRAPLSAEEKKIIQAWIEEGAVWTREVIDPGSHLEKQSAEVWVQRLTVAEYITTVREVTGVDISADAKRLMPPDVRADGFSNTAYSQTVDLSHVQAYAELAQRIVQKMDCGEFAARFTDCRSFDDACLSELIERMGQRVLRGPLQPWEVAAYKQIAQAVQHEKGTHDEAVAYLLEGMLQSPRFVYRIEQPRSEQPSPYELASRLSYILWGAPPDEDLIRLAEADKLRGKQLDAAVQRMLGDPRARARSSQFVQQWLELERLDSLRPNEKLYPKWSTALASDMRDETLAFFEEVAWQQNRPLADLLNAQVTVVSPRLASFYGLKPSQGQPLKGAQQSAGGSSGVIAFYDFREAGGDIVHDRTRNDSPLNLTIQSPESVRWTSDGLVVHKSARIVTTQPPHPLIESLRKTGEITIEAWITPHDLQQSGPARIVTFSRDPSNRNFTLGQDKQKYDARLRTKKTDSNGMPSVSTKDGQAKTKRTHIVYTKDKQGLARLYVDGKLAGERKGLGDFSNWDEDMAFALANEFTGDRPWLGTLHSVAIYDRALSADEVIVQYEPTRKYDLASYPQRGGILTQGSTLTLGGDNASMVSRGLFVLHELLYSHVGAPPPCVDTSPVPAKKGLTQRGIAMERINNNACGGCHSRFEPLAFGLEKFDGIGAFSEKDRFGNPLRDDGEILLPGSDKPIKYESSQQLMEILASSDRVRMGITRKLIQFAISRPLANSDQAAVEQIHQQAQASGGTYQAVMQAIVLSDLVQKFPTQETSR</sequence>
<reference evidence="7 8" key="1">
    <citation type="submission" date="2018-02" db="EMBL/GenBank/DDBJ databases">
        <title>Comparative genomes isolates from brazilian mangrove.</title>
        <authorList>
            <person name="Araujo J.E."/>
            <person name="Taketani R.G."/>
            <person name="Silva M.C.P."/>
            <person name="Loureco M.V."/>
            <person name="Andreote F.D."/>
        </authorList>
    </citation>
    <scope>NUCLEOTIDE SEQUENCE [LARGE SCALE GENOMIC DNA]</scope>
    <source>
        <strain evidence="7 8">HEX-2 MGV</strain>
    </source>
</reference>
<dbReference type="Pfam" id="PF07626">
    <property type="entry name" value="PSD3"/>
    <property type="match status" value="1"/>
</dbReference>
<dbReference type="Pfam" id="PF07631">
    <property type="entry name" value="PSD4"/>
    <property type="match status" value="1"/>
</dbReference>
<dbReference type="Pfam" id="PF07637">
    <property type="entry name" value="PSD5"/>
    <property type="match status" value="1"/>
</dbReference>
<dbReference type="InterPro" id="IPR013036">
    <property type="entry name" value="DUF1587"/>
</dbReference>
<proteinExistence type="predicted"/>
<dbReference type="EMBL" id="PUIA01000035">
    <property type="protein sequence ID" value="PQO33271.1"/>
    <property type="molecule type" value="Genomic_DNA"/>
</dbReference>
<dbReference type="GO" id="GO:0009055">
    <property type="term" value="F:electron transfer activity"/>
    <property type="evidence" value="ECO:0007669"/>
    <property type="project" value="InterPro"/>
</dbReference>
<evidence type="ECO:0000313" key="7">
    <source>
        <dbReference type="EMBL" id="PQO33271.1"/>
    </source>
</evidence>
<dbReference type="GO" id="GO:0046872">
    <property type="term" value="F:metal ion binding"/>
    <property type="evidence" value="ECO:0007669"/>
    <property type="project" value="UniProtKB-KW"/>
</dbReference>
<keyword evidence="3 4" id="KW-0408">Iron</keyword>
<dbReference type="InterPro" id="IPR036909">
    <property type="entry name" value="Cyt_c-like_dom_sf"/>
</dbReference>